<accession>A0AAD8ALT0</accession>
<reference evidence="2" key="2">
    <citation type="submission" date="2023-05" db="EMBL/GenBank/DDBJ databases">
        <authorList>
            <person name="Fouks B."/>
        </authorList>
    </citation>
    <scope>NUCLEOTIDE SEQUENCE</scope>
    <source>
        <strain evidence="2">Stay&amp;Tobe</strain>
        <tissue evidence="2">Testes</tissue>
    </source>
</reference>
<keyword evidence="3" id="KW-1185">Reference proteome</keyword>
<proteinExistence type="predicted"/>
<dbReference type="Proteomes" id="UP001233999">
    <property type="component" value="Unassembled WGS sequence"/>
</dbReference>
<evidence type="ECO:0000313" key="3">
    <source>
        <dbReference type="Proteomes" id="UP001233999"/>
    </source>
</evidence>
<name>A0AAD8ALT0_DIPPU</name>
<feature type="signal peptide" evidence="1">
    <location>
        <begin position="1"/>
        <end position="20"/>
    </location>
</feature>
<dbReference type="AlphaFoldDB" id="A0AAD8ALT0"/>
<feature type="chain" id="PRO_5041911310" description="Secreted protein" evidence="1">
    <location>
        <begin position="21"/>
        <end position="108"/>
    </location>
</feature>
<comment type="caution">
    <text evidence="2">The sequence shown here is derived from an EMBL/GenBank/DDBJ whole genome shotgun (WGS) entry which is preliminary data.</text>
</comment>
<reference evidence="2" key="1">
    <citation type="journal article" date="2023" name="IScience">
        <title>Live-bearing cockroach genome reveals convergent evolutionary mechanisms linked to viviparity in insects and beyond.</title>
        <authorList>
            <person name="Fouks B."/>
            <person name="Harrison M.C."/>
            <person name="Mikhailova A.A."/>
            <person name="Marchal E."/>
            <person name="English S."/>
            <person name="Carruthers M."/>
            <person name="Jennings E.C."/>
            <person name="Chiamaka E.L."/>
            <person name="Frigard R.A."/>
            <person name="Pippel M."/>
            <person name="Attardo G.M."/>
            <person name="Benoit J.B."/>
            <person name="Bornberg-Bauer E."/>
            <person name="Tobe S.S."/>
        </authorList>
    </citation>
    <scope>NUCLEOTIDE SEQUENCE</scope>
    <source>
        <strain evidence="2">Stay&amp;Tobe</strain>
    </source>
</reference>
<dbReference type="EMBL" id="JASPKZ010000458">
    <property type="protein sequence ID" value="KAJ9600023.1"/>
    <property type="molecule type" value="Genomic_DNA"/>
</dbReference>
<evidence type="ECO:0008006" key="4">
    <source>
        <dbReference type="Google" id="ProtNLM"/>
    </source>
</evidence>
<keyword evidence="1" id="KW-0732">Signal</keyword>
<protein>
    <recommendedName>
        <fullName evidence="4">Secreted protein</fullName>
    </recommendedName>
</protein>
<sequence>MLRFAMILLLSTFVFQVIEGRVLTEDYINSQNATGHSEFVWETATFDQKAEMVDRLLHYAENLSQDFEKELQFLQNITNKISYLVKNHNTNETSKNVTRELHYVHIDM</sequence>
<gene>
    <name evidence="2" type="ORF">L9F63_009687</name>
</gene>
<organism evidence="2 3">
    <name type="scientific">Diploptera punctata</name>
    <name type="common">Pacific beetle cockroach</name>
    <dbReference type="NCBI Taxonomy" id="6984"/>
    <lineage>
        <taxon>Eukaryota</taxon>
        <taxon>Metazoa</taxon>
        <taxon>Ecdysozoa</taxon>
        <taxon>Arthropoda</taxon>
        <taxon>Hexapoda</taxon>
        <taxon>Insecta</taxon>
        <taxon>Pterygota</taxon>
        <taxon>Neoptera</taxon>
        <taxon>Polyneoptera</taxon>
        <taxon>Dictyoptera</taxon>
        <taxon>Blattodea</taxon>
        <taxon>Blaberoidea</taxon>
        <taxon>Blaberidae</taxon>
        <taxon>Diplopterinae</taxon>
        <taxon>Diploptera</taxon>
    </lineage>
</organism>
<evidence type="ECO:0000313" key="2">
    <source>
        <dbReference type="EMBL" id="KAJ9600023.1"/>
    </source>
</evidence>
<evidence type="ECO:0000256" key="1">
    <source>
        <dbReference type="SAM" id="SignalP"/>
    </source>
</evidence>